<keyword evidence="6 20" id="KW-0732">Signal</keyword>
<accession>A0A8S4A4Y6</accession>
<evidence type="ECO:0000256" key="11">
    <source>
        <dbReference type="ARBA" id="ARBA00022989"/>
    </source>
</evidence>
<keyword evidence="5 19" id="KW-0812">Transmembrane</keyword>
<dbReference type="SMART" id="SM00408">
    <property type="entry name" value="IGc2"/>
    <property type="match status" value="3"/>
</dbReference>
<dbReference type="FunFam" id="2.60.40.10:FF:000016">
    <property type="entry name" value="Fibroblast growth factor receptor"/>
    <property type="match status" value="1"/>
</dbReference>
<feature type="domain" description="Ig-like" evidence="21">
    <location>
        <begin position="25"/>
        <end position="111"/>
    </location>
</feature>
<feature type="region of interest" description="Disordered" evidence="18">
    <location>
        <begin position="356"/>
        <end position="393"/>
    </location>
</feature>
<keyword evidence="11 19" id="KW-1133">Transmembrane helix</keyword>
<keyword evidence="17" id="KW-0393">Immunoglobulin domain</keyword>
<evidence type="ECO:0000256" key="2">
    <source>
        <dbReference type="ARBA" id="ARBA00011902"/>
    </source>
</evidence>
<dbReference type="AlphaFoldDB" id="A0A8S4A4Y6"/>
<keyword evidence="12 19" id="KW-0472">Membrane</keyword>
<dbReference type="EMBL" id="CAJHNH020008577">
    <property type="protein sequence ID" value="CAG5136837.1"/>
    <property type="molecule type" value="Genomic_DNA"/>
</dbReference>
<feature type="transmembrane region" description="Helical" evidence="19">
    <location>
        <begin position="396"/>
        <end position="417"/>
    </location>
</feature>
<dbReference type="InterPro" id="IPR007110">
    <property type="entry name" value="Ig-like_dom"/>
</dbReference>
<dbReference type="Gene3D" id="2.60.40.10">
    <property type="entry name" value="Immunoglobulins"/>
    <property type="match status" value="3"/>
</dbReference>
<feature type="domain" description="Ig-like" evidence="21">
    <location>
        <begin position="142"/>
        <end position="227"/>
    </location>
</feature>
<dbReference type="SUPFAM" id="SSF48726">
    <property type="entry name" value="Immunoglobulin"/>
    <property type="match status" value="3"/>
</dbReference>
<gene>
    <name evidence="22" type="ORF">CUNI_LOCUS22395</name>
</gene>
<keyword evidence="4" id="KW-0808">Transferase</keyword>
<dbReference type="InterPro" id="IPR013098">
    <property type="entry name" value="Ig_I-set"/>
</dbReference>
<dbReference type="EC" id="2.7.10.1" evidence="2"/>
<evidence type="ECO:0000256" key="4">
    <source>
        <dbReference type="ARBA" id="ARBA00022679"/>
    </source>
</evidence>
<keyword evidence="10" id="KW-0067">ATP-binding</keyword>
<dbReference type="Pfam" id="PF07679">
    <property type="entry name" value="I-set"/>
    <property type="match status" value="1"/>
</dbReference>
<dbReference type="InterPro" id="IPR013783">
    <property type="entry name" value="Ig-like_fold"/>
</dbReference>
<dbReference type="PANTHER" id="PTHR19890:SF10">
    <property type="entry name" value="FIBROBLAST GROWTH FACTOR RECEPTOR-LIKE 1"/>
    <property type="match status" value="1"/>
</dbReference>
<evidence type="ECO:0000256" key="20">
    <source>
        <dbReference type="SAM" id="SignalP"/>
    </source>
</evidence>
<protein>
    <recommendedName>
        <fullName evidence="2">receptor protein-tyrosine kinase</fullName>
        <ecNumber evidence="2">2.7.10.1</ecNumber>
    </recommendedName>
</protein>
<dbReference type="PROSITE" id="PS50835">
    <property type="entry name" value="IG_LIKE"/>
    <property type="match status" value="3"/>
</dbReference>
<evidence type="ECO:0000256" key="19">
    <source>
        <dbReference type="SAM" id="Phobius"/>
    </source>
</evidence>
<keyword evidence="14" id="KW-1015">Disulfide bond</keyword>
<evidence type="ECO:0000256" key="3">
    <source>
        <dbReference type="ARBA" id="ARBA00022553"/>
    </source>
</evidence>
<organism evidence="22 23">
    <name type="scientific">Candidula unifasciata</name>
    <dbReference type="NCBI Taxonomy" id="100452"/>
    <lineage>
        <taxon>Eukaryota</taxon>
        <taxon>Metazoa</taxon>
        <taxon>Spiralia</taxon>
        <taxon>Lophotrochozoa</taxon>
        <taxon>Mollusca</taxon>
        <taxon>Gastropoda</taxon>
        <taxon>Heterobranchia</taxon>
        <taxon>Euthyneura</taxon>
        <taxon>Panpulmonata</taxon>
        <taxon>Eupulmonata</taxon>
        <taxon>Stylommatophora</taxon>
        <taxon>Helicina</taxon>
        <taxon>Helicoidea</taxon>
        <taxon>Geomitridae</taxon>
        <taxon>Candidula</taxon>
    </lineage>
</organism>
<evidence type="ECO:0000313" key="22">
    <source>
        <dbReference type="EMBL" id="CAG5136837.1"/>
    </source>
</evidence>
<evidence type="ECO:0000256" key="1">
    <source>
        <dbReference type="ARBA" id="ARBA00004167"/>
    </source>
</evidence>
<evidence type="ECO:0000256" key="9">
    <source>
        <dbReference type="ARBA" id="ARBA00022777"/>
    </source>
</evidence>
<proteinExistence type="predicted"/>
<feature type="compositionally biased region" description="Low complexity" evidence="18">
    <location>
        <begin position="370"/>
        <end position="389"/>
    </location>
</feature>
<dbReference type="PANTHER" id="PTHR19890">
    <property type="entry name" value="FIBROBLAST GROWTH FACTOR RECEPTOR"/>
    <property type="match status" value="1"/>
</dbReference>
<evidence type="ECO:0000259" key="21">
    <source>
        <dbReference type="PROSITE" id="PS50835"/>
    </source>
</evidence>
<dbReference type="InterPro" id="IPR052615">
    <property type="entry name" value="FGFRL"/>
</dbReference>
<feature type="chain" id="PRO_5035934659" description="receptor protein-tyrosine kinase" evidence="20">
    <location>
        <begin position="22"/>
        <end position="505"/>
    </location>
</feature>
<evidence type="ECO:0000256" key="7">
    <source>
        <dbReference type="ARBA" id="ARBA00022737"/>
    </source>
</evidence>
<name>A0A8S4A4Y6_9EUPU</name>
<evidence type="ECO:0000256" key="5">
    <source>
        <dbReference type="ARBA" id="ARBA00022692"/>
    </source>
</evidence>
<dbReference type="GO" id="GO:0005886">
    <property type="term" value="C:plasma membrane"/>
    <property type="evidence" value="ECO:0007669"/>
    <property type="project" value="TreeGrafter"/>
</dbReference>
<dbReference type="Pfam" id="PF13927">
    <property type="entry name" value="Ig_3"/>
    <property type="match status" value="2"/>
</dbReference>
<keyword evidence="3" id="KW-0597">Phosphoprotein</keyword>
<dbReference type="GO" id="GO:0005007">
    <property type="term" value="F:fibroblast growth factor receptor activity"/>
    <property type="evidence" value="ECO:0007669"/>
    <property type="project" value="TreeGrafter"/>
</dbReference>
<dbReference type="GO" id="GO:0005524">
    <property type="term" value="F:ATP binding"/>
    <property type="evidence" value="ECO:0007669"/>
    <property type="project" value="UniProtKB-KW"/>
</dbReference>
<keyword evidence="15" id="KW-0675">Receptor</keyword>
<dbReference type="FunFam" id="2.60.40.10:FF:000593">
    <property type="entry name" value="Fibroblast growth factor receptor-like 1"/>
    <property type="match status" value="1"/>
</dbReference>
<evidence type="ECO:0000256" key="18">
    <source>
        <dbReference type="SAM" id="MobiDB-lite"/>
    </source>
</evidence>
<evidence type="ECO:0000256" key="10">
    <source>
        <dbReference type="ARBA" id="ARBA00022840"/>
    </source>
</evidence>
<evidence type="ECO:0000256" key="17">
    <source>
        <dbReference type="ARBA" id="ARBA00023319"/>
    </source>
</evidence>
<keyword evidence="7" id="KW-0677">Repeat</keyword>
<evidence type="ECO:0000256" key="15">
    <source>
        <dbReference type="ARBA" id="ARBA00023170"/>
    </source>
</evidence>
<evidence type="ECO:0000256" key="6">
    <source>
        <dbReference type="ARBA" id="ARBA00022729"/>
    </source>
</evidence>
<dbReference type="GO" id="GO:0017134">
    <property type="term" value="F:fibroblast growth factor binding"/>
    <property type="evidence" value="ECO:0007669"/>
    <property type="project" value="TreeGrafter"/>
</dbReference>
<dbReference type="SMART" id="SM00409">
    <property type="entry name" value="IG"/>
    <property type="match status" value="3"/>
</dbReference>
<dbReference type="InterPro" id="IPR003599">
    <property type="entry name" value="Ig_sub"/>
</dbReference>
<keyword evidence="8" id="KW-0547">Nucleotide-binding</keyword>
<keyword evidence="23" id="KW-1185">Reference proteome</keyword>
<evidence type="ECO:0000313" key="23">
    <source>
        <dbReference type="Proteomes" id="UP000678393"/>
    </source>
</evidence>
<dbReference type="Proteomes" id="UP000678393">
    <property type="component" value="Unassembled WGS sequence"/>
</dbReference>
<evidence type="ECO:0000256" key="12">
    <source>
        <dbReference type="ARBA" id="ARBA00023136"/>
    </source>
</evidence>
<dbReference type="FunFam" id="2.60.40.10:FF:000020">
    <property type="entry name" value="Fibroblast growth factor receptor"/>
    <property type="match status" value="1"/>
</dbReference>
<evidence type="ECO:0000256" key="8">
    <source>
        <dbReference type="ARBA" id="ARBA00022741"/>
    </source>
</evidence>
<dbReference type="InterPro" id="IPR003598">
    <property type="entry name" value="Ig_sub2"/>
</dbReference>
<dbReference type="OrthoDB" id="6084240at2759"/>
<feature type="region of interest" description="Disordered" evidence="18">
    <location>
        <begin position="426"/>
        <end position="480"/>
    </location>
</feature>
<keyword evidence="13" id="KW-0829">Tyrosine-protein kinase</keyword>
<comment type="subcellular location">
    <subcellularLocation>
        <location evidence="1">Membrane</location>
        <topology evidence="1">Single-pass membrane protein</topology>
    </subcellularLocation>
</comment>
<evidence type="ECO:0000256" key="13">
    <source>
        <dbReference type="ARBA" id="ARBA00023137"/>
    </source>
</evidence>
<keyword evidence="9" id="KW-0418">Kinase</keyword>
<sequence>MGCVTAWQVLLIVQVLAFCTANSPPSLSGKVVSRVIAKLGKNTKLQCPAQSDPELTQWKKDGQSINPGWERFKMSREGHLRIQETEMSDAGLYTCIATNGFGSISINYTVVVLDEENQLVQEADKQFKQTPNEDLSKEGSPPYFEDIEKMRESMNLVKPTGSTIRLGCRADGNPVPEIYWLKNGHPHAQSRSHSTLKIQDITEEDSGAYMCVASNRLGMVNFTYNIQIIDEIRHKPRLIAPHPLNQTVEVGATVSFHCYIESVVTPEVQWLKRVDKPEDIPNPNITLVQYKEEKFMVLKNAGILLARPENSYLSKLVMQKVQAKDSGMFVCFATNRKGFTTRHAFLDIRPGGSLGGSSGGDGLSSHMDDQLSSDFSSSISQDGSSSSGDSSEDSNLPLLIGLPSCAVLIIILLTVFLMQRSNRCKRSATNNKVTRPPVPPQERDALSYSSSQQQQQTVNPLLASREKPPKTPTPSVDMTCSEFSSVSRTHPNPHYYHPNHMNYGY</sequence>
<evidence type="ECO:0000256" key="14">
    <source>
        <dbReference type="ARBA" id="ARBA00023157"/>
    </source>
</evidence>
<keyword evidence="16" id="KW-0325">Glycoprotein</keyword>
<feature type="domain" description="Ig-like" evidence="21">
    <location>
        <begin position="236"/>
        <end position="347"/>
    </location>
</feature>
<evidence type="ECO:0000256" key="16">
    <source>
        <dbReference type="ARBA" id="ARBA00023180"/>
    </source>
</evidence>
<feature type="signal peptide" evidence="20">
    <location>
        <begin position="1"/>
        <end position="21"/>
    </location>
</feature>
<dbReference type="InterPro" id="IPR036179">
    <property type="entry name" value="Ig-like_dom_sf"/>
</dbReference>
<comment type="caution">
    <text evidence="22">The sequence shown here is derived from an EMBL/GenBank/DDBJ whole genome shotgun (WGS) entry which is preliminary data.</text>
</comment>
<reference evidence="22" key="1">
    <citation type="submission" date="2021-04" db="EMBL/GenBank/DDBJ databases">
        <authorList>
            <consortium name="Molecular Ecology Group"/>
        </authorList>
    </citation>
    <scope>NUCLEOTIDE SEQUENCE</scope>
</reference>